<dbReference type="PANTHER" id="PTHR11733">
    <property type="entry name" value="ZINC METALLOPROTEASE FAMILY M13 NEPRILYSIN-RELATED"/>
    <property type="match status" value="1"/>
</dbReference>
<dbReference type="PROSITE" id="PS51885">
    <property type="entry name" value="NEPRILYSIN"/>
    <property type="match status" value="1"/>
</dbReference>
<reference evidence="2" key="2">
    <citation type="journal article" date="2014" name="ISME J.">
        <title>Microbial stratification in low pH oxic and suboxic macroscopic growths along an acid mine drainage.</title>
        <authorList>
            <person name="Mendez-Garcia C."/>
            <person name="Mesa V."/>
            <person name="Sprenger R.R."/>
            <person name="Richter M."/>
            <person name="Diez M.S."/>
            <person name="Solano J."/>
            <person name="Bargiela R."/>
            <person name="Golyshina O.V."/>
            <person name="Manteca A."/>
            <person name="Ramos J.L."/>
            <person name="Gallego J.R."/>
            <person name="Llorente I."/>
            <person name="Martins Dos Santos V.A."/>
            <person name="Jensen O.N."/>
            <person name="Pelaez A.I."/>
            <person name="Sanchez J."/>
            <person name="Ferrer M."/>
        </authorList>
    </citation>
    <scope>NUCLEOTIDE SEQUENCE</scope>
</reference>
<feature type="non-terminal residue" evidence="2">
    <location>
        <position position="1"/>
    </location>
</feature>
<proteinExistence type="predicted"/>
<dbReference type="PANTHER" id="PTHR11733:SF167">
    <property type="entry name" value="FI17812P1-RELATED"/>
    <property type="match status" value="1"/>
</dbReference>
<dbReference type="GO" id="GO:0004222">
    <property type="term" value="F:metalloendopeptidase activity"/>
    <property type="evidence" value="ECO:0007669"/>
    <property type="project" value="UniProtKB-EC"/>
</dbReference>
<feature type="non-terminal residue" evidence="2">
    <location>
        <position position="175"/>
    </location>
</feature>
<dbReference type="GO" id="GO:0016485">
    <property type="term" value="P:protein processing"/>
    <property type="evidence" value="ECO:0007669"/>
    <property type="project" value="TreeGrafter"/>
</dbReference>
<dbReference type="SUPFAM" id="SSF55486">
    <property type="entry name" value="Metalloproteases ('zincins'), catalytic domain"/>
    <property type="match status" value="1"/>
</dbReference>
<feature type="domain" description="Peptidase M13 N-terminal" evidence="1">
    <location>
        <begin position="3"/>
        <end position="124"/>
    </location>
</feature>
<evidence type="ECO:0000313" key="2">
    <source>
        <dbReference type="EMBL" id="EQD37036.1"/>
    </source>
</evidence>
<comment type="caution">
    <text evidence="2">The sequence shown here is derived from an EMBL/GenBank/DDBJ whole genome shotgun (WGS) entry which is preliminary data.</text>
</comment>
<dbReference type="EC" id="3.4.24.11" evidence="2"/>
<accession>T0YNL8</accession>
<dbReference type="InterPro" id="IPR008753">
    <property type="entry name" value="Peptidase_M13_N"/>
</dbReference>
<gene>
    <name evidence="2" type="ORF">B2A_11903</name>
</gene>
<dbReference type="Gene3D" id="1.10.1380.10">
    <property type="entry name" value="Neutral endopeptidase , domain2"/>
    <property type="match status" value="1"/>
</dbReference>
<name>T0YNL8_9ZZZZ</name>
<reference evidence="2" key="1">
    <citation type="submission" date="2013-08" db="EMBL/GenBank/DDBJ databases">
        <authorList>
            <person name="Mendez C."/>
            <person name="Richter M."/>
            <person name="Ferrer M."/>
            <person name="Sanchez J."/>
        </authorList>
    </citation>
    <scope>NUCLEOTIDE SEQUENCE</scope>
</reference>
<dbReference type="Pfam" id="PF05649">
    <property type="entry name" value="Peptidase_M13_N"/>
    <property type="match status" value="1"/>
</dbReference>
<sequence length="175" mass="21044">ALPPETWITYLRWHLLRAAAPWLSTAFETENFEFYHRTLQGQPEPEPRWKRATELVDSCLGEALGELYVERYFPPEARRRMEALVNDLRAVFRDRLSRVPWMTPQTREKALSKFDRFRVKIGHPERFRDYGSLRIDRSDLWGNVVRARAFEVARRWRRMGQPVDRTEWEMTPPQV</sequence>
<evidence type="ECO:0000259" key="1">
    <source>
        <dbReference type="Pfam" id="PF05649"/>
    </source>
</evidence>
<keyword evidence="2" id="KW-0378">Hydrolase</keyword>
<dbReference type="InterPro" id="IPR042089">
    <property type="entry name" value="Peptidase_M13_dom_2"/>
</dbReference>
<organism evidence="2">
    <name type="scientific">mine drainage metagenome</name>
    <dbReference type="NCBI Taxonomy" id="410659"/>
    <lineage>
        <taxon>unclassified sequences</taxon>
        <taxon>metagenomes</taxon>
        <taxon>ecological metagenomes</taxon>
    </lineage>
</organism>
<protein>
    <submittedName>
        <fullName evidence="2">Peptidase M13 domain protein</fullName>
        <ecNumber evidence="2">3.4.24.11</ecNumber>
    </submittedName>
</protein>
<dbReference type="InterPro" id="IPR000718">
    <property type="entry name" value="Peptidase_M13"/>
</dbReference>
<dbReference type="GO" id="GO:0005886">
    <property type="term" value="C:plasma membrane"/>
    <property type="evidence" value="ECO:0007669"/>
    <property type="project" value="TreeGrafter"/>
</dbReference>
<dbReference type="AlphaFoldDB" id="T0YNL8"/>
<dbReference type="EMBL" id="AUZZ01008603">
    <property type="protein sequence ID" value="EQD37036.1"/>
    <property type="molecule type" value="Genomic_DNA"/>
</dbReference>